<reference evidence="1 2" key="2">
    <citation type="journal article" date="2022" name="Mol. Ecol. Resour.">
        <title>The genomes of chicory, endive, great burdock and yacon provide insights into Asteraceae paleo-polyploidization history and plant inulin production.</title>
        <authorList>
            <person name="Fan W."/>
            <person name="Wang S."/>
            <person name="Wang H."/>
            <person name="Wang A."/>
            <person name="Jiang F."/>
            <person name="Liu H."/>
            <person name="Zhao H."/>
            <person name="Xu D."/>
            <person name="Zhang Y."/>
        </authorList>
    </citation>
    <scope>NUCLEOTIDE SEQUENCE [LARGE SCALE GENOMIC DNA]</scope>
    <source>
        <strain evidence="2">cv. Yunnan</strain>
        <tissue evidence="1">Leaves</tissue>
    </source>
</reference>
<proteinExistence type="predicted"/>
<dbReference type="EMBL" id="CM042022">
    <property type="protein sequence ID" value="KAI3814427.1"/>
    <property type="molecule type" value="Genomic_DNA"/>
</dbReference>
<evidence type="ECO:0000313" key="1">
    <source>
        <dbReference type="EMBL" id="KAI3814427.1"/>
    </source>
</evidence>
<reference evidence="2" key="1">
    <citation type="journal article" date="2022" name="Mol. Ecol. Resour.">
        <title>The genomes of chicory, endive, great burdock and yacon provide insights into Asteraceae palaeo-polyploidization history and plant inulin production.</title>
        <authorList>
            <person name="Fan W."/>
            <person name="Wang S."/>
            <person name="Wang H."/>
            <person name="Wang A."/>
            <person name="Jiang F."/>
            <person name="Liu H."/>
            <person name="Zhao H."/>
            <person name="Xu D."/>
            <person name="Zhang Y."/>
        </authorList>
    </citation>
    <scope>NUCLEOTIDE SEQUENCE [LARGE SCALE GENOMIC DNA]</scope>
    <source>
        <strain evidence="2">cv. Yunnan</strain>
    </source>
</reference>
<gene>
    <name evidence="1" type="ORF">L1987_14067</name>
</gene>
<evidence type="ECO:0000313" key="2">
    <source>
        <dbReference type="Proteomes" id="UP001056120"/>
    </source>
</evidence>
<name>A0ACB9J2T3_9ASTR</name>
<keyword evidence="2" id="KW-1185">Reference proteome</keyword>
<comment type="caution">
    <text evidence="1">The sequence shown here is derived from an EMBL/GenBank/DDBJ whole genome shotgun (WGS) entry which is preliminary data.</text>
</comment>
<accession>A0ACB9J2T3</accession>
<sequence length="195" mass="20979">MHSSEITVVDVKTKLGIKDLDGRKDVNITTIWPKLYGHGKSFVKYEMNESPHSTRVEHQEDKDGMVGILRHRVSSPLMPRKKDPPPSALPPRRSNRGASKSASHVDGEDMEPLVVPMGLRETQEGLAASPQPPTLPPNTVACDTNKESSGIPSVSVSSNTSEQALGSFSNEESEKSVDVEKPDLAGKPGLAGCMA</sequence>
<protein>
    <submittedName>
        <fullName evidence="1">Uncharacterized protein</fullName>
    </submittedName>
</protein>
<dbReference type="Proteomes" id="UP001056120">
    <property type="component" value="Linkage Group LG05"/>
</dbReference>
<organism evidence="1 2">
    <name type="scientific">Smallanthus sonchifolius</name>
    <dbReference type="NCBI Taxonomy" id="185202"/>
    <lineage>
        <taxon>Eukaryota</taxon>
        <taxon>Viridiplantae</taxon>
        <taxon>Streptophyta</taxon>
        <taxon>Embryophyta</taxon>
        <taxon>Tracheophyta</taxon>
        <taxon>Spermatophyta</taxon>
        <taxon>Magnoliopsida</taxon>
        <taxon>eudicotyledons</taxon>
        <taxon>Gunneridae</taxon>
        <taxon>Pentapetalae</taxon>
        <taxon>asterids</taxon>
        <taxon>campanulids</taxon>
        <taxon>Asterales</taxon>
        <taxon>Asteraceae</taxon>
        <taxon>Asteroideae</taxon>
        <taxon>Heliantheae alliance</taxon>
        <taxon>Millerieae</taxon>
        <taxon>Smallanthus</taxon>
    </lineage>
</organism>